<dbReference type="STRING" id="1618446.UV61_C0002G0081"/>
<evidence type="ECO:0000313" key="3">
    <source>
        <dbReference type="Proteomes" id="UP000034050"/>
    </source>
</evidence>
<dbReference type="Proteomes" id="UP000034050">
    <property type="component" value="Unassembled WGS sequence"/>
</dbReference>
<accession>A0A0G1CNL2</accession>
<feature type="compositionally biased region" description="Pro residues" evidence="1">
    <location>
        <begin position="252"/>
        <end position="266"/>
    </location>
</feature>
<reference evidence="2 3" key="1">
    <citation type="journal article" date="2015" name="Nature">
        <title>rRNA introns, odd ribosomes, and small enigmatic genomes across a large radiation of phyla.</title>
        <authorList>
            <person name="Brown C.T."/>
            <person name="Hug L.A."/>
            <person name="Thomas B.C."/>
            <person name="Sharon I."/>
            <person name="Castelle C.J."/>
            <person name="Singh A."/>
            <person name="Wilkins M.J."/>
            <person name="Williams K.H."/>
            <person name="Banfield J.F."/>
        </authorList>
    </citation>
    <scope>NUCLEOTIDE SEQUENCE [LARGE SCALE GENOMIC DNA]</scope>
</reference>
<protein>
    <recommendedName>
        <fullName evidence="4">Cohesin domain-containing protein</fullName>
    </recommendedName>
</protein>
<name>A0A0G1CNL2_9BACT</name>
<evidence type="ECO:0000256" key="1">
    <source>
        <dbReference type="SAM" id="MobiDB-lite"/>
    </source>
</evidence>
<sequence length="463" mass="48466">MMSNKLETSFMKDIVSYVKANKARLLPIGLLLFLALATLFTLQLTKKRQELRTKATAATAILSFTPTIIPTSPESTFDVSVNLDSGGQAPVGADILVNFDKNQLTLRNVTRPTLQTNSVFKTYAPVVNDGSGTFDTSRVMSCANTGLNGGSGTDCPSGSGVVEFGIIAFDWANDVLPTPDPANTILSPVITFTFQVAPTASGQTLLTFKYDGTGVTTDSNVVIEPTGTGNPEDILAAPTSVATITLGGAVPTPSPSPSTTPAPTPSASPGVSPSPSATPSTSPGDTGSLTLQVLFEGVGKPGIQPNLTANIELKQGTTIITSQDATFAANGEQVLIQAPNYYLWVYTNTASPLTNLAVGDYDVYVKGPKNLRRLLGSISITANQTTLANFATSDLVLLTGDTNNANKVLLGYTDLVINYGCPNNPVNIDPAACTLVADVDFDGQIDLDDYTYIVSNYNKTGVN</sequence>
<evidence type="ECO:0008006" key="4">
    <source>
        <dbReference type="Google" id="ProtNLM"/>
    </source>
</evidence>
<organism evidence="2 3">
    <name type="scientific">Candidatus Gottesmanbacteria bacterium GW2011_GWB1_43_11</name>
    <dbReference type="NCBI Taxonomy" id="1618446"/>
    <lineage>
        <taxon>Bacteria</taxon>
        <taxon>Candidatus Gottesmaniibacteriota</taxon>
    </lineage>
</organism>
<evidence type="ECO:0000313" key="2">
    <source>
        <dbReference type="EMBL" id="KKS87360.1"/>
    </source>
</evidence>
<gene>
    <name evidence="2" type="ORF">UV61_C0002G0081</name>
</gene>
<proteinExistence type="predicted"/>
<comment type="caution">
    <text evidence="2">The sequence shown here is derived from an EMBL/GenBank/DDBJ whole genome shotgun (WGS) entry which is preliminary data.</text>
</comment>
<dbReference type="AlphaFoldDB" id="A0A0G1CNL2"/>
<feature type="compositionally biased region" description="Low complexity" evidence="1">
    <location>
        <begin position="267"/>
        <end position="284"/>
    </location>
</feature>
<dbReference type="EMBL" id="LCFD01000002">
    <property type="protein sequence ID" value="KKS87360.1"/>
    <property type="molecule type" value="Genomic_DNA"/>
</dbReference>
<feature type="region of interest" description="Disordered" evidence="1">
    <location>
        <begin position="245"/>
        <end position="288"/>
    </location>
</feature>